<keyword evidence="2" id="KW-1185">Reference proteome</keyword>
<proteinExistence type="predicted"/>
<comment type="caution">
    <text evidence="1">The sequence shown here is derived from an EMBL/GenBank/DDBJ whole genome shotgun (WGS) entry which is preliminary data.</text>
</comment>
<evidence type="ECO:0000313" key="1">
    <source>
        <dbReference type="EMBL" id="MFM0108183.1"/>
    </source>
</evidence>
<dbReference type="EMBL" id="JAQQDW010000106">
    <property type="protein sequence ID" value="MFM0108183.1"/>
    <property type="molecule type" value="Genomic_DNA"/>
</dbReference>
<dbReference type="Proteomes" id="UP001629235">
    <property type="component" value="Unassembled WGS sequence"/>
</dbReference>
<name>A0ACC7NKU2_9BURK</name>
<gene>
    <name evidence="1" type="ORF">PQR01_33285</name>
</gene>
<evidence type="ECO:0000313" key="2">
    <source>
        <dbReference type="Proteomes" id="UP001629235"/>
    </source>
</evidence>
<sequence>MPRELKTERELLELVVQALDANTVTAGWIPTGFHETVEADQARPRTTGPLLRSFPVRPLREAAALYGKLRA</sequence>
<organism evidence="1 2">
    <name type="scientific">Paraburkholderia rhynchosiae</name>
    <dbReference type="NCBI Taxonomy" id="487049"/>
    <lineage>
        <taxon>Bacteria</taxon>
        <taxon>Pseudomonadati</taxon>
        <taxon>Pseudomonadota</taxon>
        <taxon>Betaproteobacteria</taxon>
        <taxon>Burkholderiales</taxon>
        <taxon>Burkholderiaceae</taxon>
        <taxon>Paraburkholderia</taxon>
    </lineage>
</organism>
<accession>A0ACC7NKU2</accession>
<protein>
    <submittedName>
        <fullName evidence="1">Uncharacterized protein</fullName>
    </submittedName>
</protein>
<reference evidence="1 2" key="1">
    <citation type="journal article" date="2024" name="Chem. Sci.">
        <title>Discovery of megapolipeptins by genome mining of a Burkholderiales bacteria collection.</title>
        <authorList>
            <person name="Paulo B.S."/>
            <person name="Recchia M.J.J."/>
            <person name="Lee S."/>
            <person name="Fergusson C.H."/>
            <person name="Romanowski S.B."/>
            <person name="Hernandez A."/>
            <person name="Krull N."/>
            <person name="Liu D.Y."/>
            <person name="Cavanagh H."/>
            <person name="Bos A."/>
            <person name="Gray C.A."/>
            <person name="Murphy B.T."/>
            <person name="Linington R.G."/>
            <person name="Eustaquio A.S."/>
        </authorList>
    </citation>
    <scope>NUCLEOTIDE SEQUENCE [LARGE SCALE GENOMIC DNA]</scope>
    <source>
        <strain evidence="1 2">RL18-126-BIB-B</strain>
    </source>
</reference>